<feature type="domain" description="Receptor ligand binding region" evidence="5">
    <location>
        <begin position="139"/>
        <end position="232"/>
    </location>
</feature>
<evidence type="ECO:0000256" key="4">
    <source>
        <dbReference type="ARBA" id="ARBA00023136"/>
    </source>
</evidence>
<comment type="caution">
    <text evidence="6">The sequence shown here is derived from an EMBL/GenBank/DDBJ whole genome shotgun (WGS) entry which is preliminary data.</text>
</comment>
<proteinExistence type="predicted"/>
<keyword evidence="3" id="KW-1133">Transmembrane helix</keyword>
<dbReference type="Gene3D" id="3.40.50.2300">
    <property type="match status" value="1"/>
</dbReference>
<organism evidence="6 7">
    <name type="scientific">Necator americanus</name>
    <name type="common">Human hookworm</name>
    <dbReference type="NCBI Taxonomy" id="51031"/>
    <lineage>
        <taxon>Eukaryota</taxon>
        <taxon>Metazoa</taxon>
        <taxon>Ecdysozoa</taxon>
        <taxon>Nematoda</taxon>
        <taxon>Chromadorea</taxon>
        <taxon>Rhabditida</taxon>
        <taxon>Rhabditina</taxon>
        <taxon>Rhabditomorpha</taxon>
        <taxon>Strongyloidea</taxon>
        <taxon>Ancylostomatidae</taxon>
        <taxon>Bunostominae</taxon>
        <taxon>Necator</taxon>
    </lineage>
</organism>
<accession>A0ABR1CEL0</accession>
<keyword evidence="4" id="KW-0472">Membrane</keyword>
<keyword evidence="7" id="KW-1185">Reference proteome</keyword>
<name>A0ABR1CEL0_NECAM</name>
<evidence type="ECO:0000259" key="5">
    <source>
        <dbReference type="Pfam" id="PF01094"/>
    </source>
</evidence>
<evidence type="ECO:0000256" key="1">
    <source>
        <dbReference type="ARBA" id="ARBA00004370"/>
    </source>
</evidence>
<evidence type="ECO:0000256" key="2">
    <source>
        <dbReference type="ARBA" id="ARBA00022692"/>
    </source>
</evidence>
<dbReference type="InterPro" id="IPR001828">
    <property type="entry name" value="ANF_lig-bd_rcpt"/>
</dbReference>
<sequence>MLLPRNSEADVVWVPRRQMSVLMSKCSEGCFTMLKSCTSARRHKDTVAGIPQRDIQDVFNPQTAYLEIFETTSTYIGNYTVVAEYIDGGNLRNKPSANRFQLTDKVVCEQVINRSIAVVIYAPSLNRETQSEYLSRVSSTAYAVGFYSIPTIGVMVREAEFSKKKIYPTFVRPTPSYADESFVFLNLLRRLDYRQVVVVNVKGDRNGEQFVELFEKKRKKYKIHVQSYIELEINGFLNSSLAASFEEFTSNIVALYAT</sequence>
<comment type="subcellular location">
    <subcellularLocation>
        <location evidence="1">Membrane</location>
    </subcellularLocation>
</comment>
<evidence type="ECO:0000313" key="7">
    <source>
        <dbReference type="Proteomes" id="UP001303046"/>
    </source>
</evidence>
<protein>
    <recommendedName>
        <fullName evidence="5">Receptor ligand binding region domain-containing protein</fullName>
    </recommendedName>
</protein>
<dbReference type="EMBL" id="JAVFWL010000002">
    <property type="protein sequence ID" value="KAK6735978.1"/>
    <property type="molecule type" value="Genomic_DNA"/>
</dbReference>
<evidence type="ECO:0000313" key="6">
    <source>
        <dbReference type="EMBL" id="KAK6735978.1"/>
    </source>
</evidence>
<gene>
    <name evidence="6" type="primary">Necator_chrII.g6735</name>
    <name evidence="6" type="ORF">RB195_018942</name>
</gene>
<dbReference type="Proteomes" id="UP001303046">
    <property type="component" value="Unassembled WGS sequence"/>
</dbReference>
<keyword evidence="2" id="KW-0812">Transmembrane</keyword>
<evidence type="ECO:0000256" key="3">
    <source>
        <dbReference type="ARBA" id="ARBA00022989"/>
    </source>
</evidence>
<dbReference type="Pfam" id="PF01094">
    <property type="entry name" value="ANF_receptor"/>
    <property type="match status" value="1"/>
</dbReference>
<dbReference type="SUPFAM" id="SSF53822">
    <property type="entry name" value="Periplasmic binding protein-like I"/>
    <property type="match status" value="1"/>
</dbReference>
<reference evidence="6 7" key="1">
    <citation type="submission" date="2023-08" db="EMBL/GenBank/DDBJ databases">
        <title>A Necator americanus chromosomal reference genome.</title>
        <authorList>
            <person name="Ilik V."/>
            <person name="Petrzelkova K.J."/>
            <person name="Pardy F."/>
            <person name="Fuh T."/>
            <person name="Niatou-Singa F.S."/>
            <person name="Gouil Q."/>
            <person name="Baker L."/>
            <person name="Ritchie M.E."/>
            <person name="Jex A.R."/>
            <person name="Gazzola D."/>
            <person name="Li H."/>
            <person name="Toshio Fujiwara R."/>
            <person name="Zhan B."/>
            <person name="Aroian R.V."/>
            <person name="Pafco B."/>
            <person name="Schwarz E.M."/>
        </authorList>
    </citation>
    <scope>NUCLEOTIDE SEQUENCE [LARGE SCALE GENOMIC DNA]</scope>
    <source>
        <strain evidence="6 7">Aroian</strain>
        <tissue evidence="6">Whole animal</tissue>
    </source>
</reference>
<dbReference type="InterPro" id="IPR028082">
    <property type="entry name" value="Peripla_BP_I"/>
</dbReference>